<dbReference type="AlphaFoldDB" id="A0A915JS49"/>
<dbReference type="WBParaSite" id="nRc.2.0.1.t29130-RA">
    <property type="protein sequence ID" value="nRc.2.0.1.t29130-RA"/>
    <property type="gene ID" value="nRc.2.0.1.g29130"/>
</dbReference>
<protein>
    <submittedName>
        <fullName evidence="3">Uncharacterized protein</fullName>
    </submittedName>
</protein>
<sequence>MRVGSEMKSTTKNPCREKRDEGRMTRRVDAKKSKKFGNFKFKRNMAMSGIVETDNIFGQPQDCQDNTSFLISNYNVHPLVRSTDIFNYFTSLFRGPHRAIEDPMFLASKNIKAFNKAMNLSKFRGRVIYGTIFCQDNIIVGFHIREDITLVLTKFSYLDQEKELAPKRRDNMDYILSCCVHDLEIILAEMKDKLKMRMVGISSEALSLKALMTELMDADKLNMEVLRYATLYTRGSLLCFLALLQYGFAADILNCFQLYAHDTMEPELVADLARRFGETFKDKYTHQQWKGAYEVEEMMDNMNALYIMMRVEAIGTYKLAEEQAPGTFYCPPHFSNMDIEPQPVPGGWYSWIERKVKQSITTSRR</sequence>
<feature type="compositionally biased region" description="Basic and acidic residues" evidence="1">
    <location>
        <begin position="14"/>
        <end position="29"/>
    </location>
</feature>
<name>A0A915JS49_ROMCU</name>
<evidence type="ECO:0000313" key="2">
    <source>
        <dbReference type="Proteomes" id="UP000887565"/>
    </source>
</evidence>
<keyword evidence="2" id="KW-1185">Reference proteome</keyword>
<proteinExistence type="predicted"/>
<evidence type="ECO:0000313" key="3">
    <source>
        <dbReference type="WBParaSite" id="nRc.2.0.1.t29130-RA"/>
    </source>
</evidence>
<feature type="region of interest" description="Disordered" evidence="1">
    <location>
        <begin position="1"/>
        <end position="29"/>
    </location>
</feature>
<reference evidence="3" key="1">
    <citation type="submission" date="2022-11" db="UniProtKB">
        <authorList>
            <consortium name="WormBaseParasite"/>
        </authorList>
    </citation>
    <scope>IDENTIFICATION</scope>
</reference>
<organism evidence="2 3">
    <name type="scientific">Romanomermis culicivorax</name>
    <name type="common">Nematode worm</name>
    <dbReference type="NCBI Taxonomy" id="13658"/>
    <lineage>
        <taxon>Eukaryota</taxon>
        <taxon>Metazoa</taxon>
        <taxon>Ecdysozoa</taxon>
        <taxon>Nematoda</taxon>
        <taxon>Enoplea</taxon>
        <taxon>Dorylaimia</taxon>
        <taxon>Mermithida</taxon>
        <taxon>Mermithoidea</taxon>
        <taxon>Mermithidae</taxon>
        <taxon>Romanomermis</taxon>
    </lineage>
</organism>
<dbReference type="Proteomes" id="UP000887565">
    <property type="component" value="Unplaced"/>
</dbReference>
<evidence type="ECO:0000256" key="1">
    <source>
        <dbReference type="SAM" id="MobiDB-lite"/>
    </source>
</evidence>
<accession>A0A915JS49</accession>